<accession>A0A1H8GS08</accession>
<sequence>MIRAALAALLGLLSMTTAEAGCRQALALGLDISGSVDATEYRLQRDGLADALSRPAVRSALFSTPGEVVWIAVFEWADPGQSHVIQPWAALTDGAALDRVTARLRGGTRPDFGPSTALGSAMEAGAALLAGRPDCATLTLDVSGDGPSNTGPRPRDARRAPALAGVTVNGLVVAPDAKAASQLESYFRAEVISGPGAFVERADGFEGYADAMERKLIRELRSMLLGALQ</sequence>
<evidence type="ECO:0000313" key="2">
    <source>
        <dbReference type="EMBL" id="SEN46832.1"/>
    </source>
</evidence>
<dbReference type="SUPFAM" id="SSF53300">
    <property type="entry name" value="vWA-like"/>
    <property type="match status" value="1"/>
</dbReference>
<organism evidence="2 3">
    <name type="scientific">Palleronia pelagia</name>
    <dbReference type="NCBI Taxonomy" id="387096"/>
    <lineage>
        <taxon>Bacteria</taxon>
        <taxon>Pseudomonadati</taxon>
        <taxon>Pseudomonadota</taxon>
        <taxon>Alphaproteobacteria</taxon>
        <taxon>Rhodobacterales</taxon>
        <taxon>Roseobacteraceae</taxon>
        <taxon>Palleronia</taxon>
    </lineage>
</organism>
<feature type="signal peptide" evidence="1">
    <location>
        <begin position="1"/>
        <end position="20"/>
    </location>
</feature>
<name>A0A1H8GS08_9RHOB</name>
<dbReference type="Proteomes" id="UP000199372">
    <property type="component" value="Unassembled WGS sequence"/>
</dbReference>
<proteinExistence type="predicted"/>
<keyword evidence="1" id="KW-0732">Signal</keyword>
<dbReference type="Pfam" id="PF06707">
    <property type="entry name" value="DUF1194"/>
    <property type="match status" value="1"/>
</dbReference>
<reference evidence="3" key="1">
    <citation type="submission" date="2016-10" db="EMBL/GenBank/DDBJ databases">
        <authorList>
            <person name="Varghese N."/>
            <person name="Submissions S."/>
        </authorList>
    </citation>
    <scope>NUCLEOTIDE SEQUENCE [LARGE SCALE GENOMIC DNA]</scope>
    <source>
        <strain evidence="3">DSM 26893</strain>
    </source>
</reference>
<dbReference type="Gene3D" id="3.40.50.410">
    <property type="entry name" value="von Willebrand factor, type A domain"/>
    <property type="match status" value="1"/>
</dbReference>
<feature type="chain" id="PRO_5011434490" description="VWFA domain-containing protein" evidence="1">
    <location>
        <begin position="21"/>
        <end position="229"/>
    </location>
</feature>
<dbReference type="OrthoDB" id="9792179at2"/>
<dbReference type="EMBL" id="FOCM01000004">
    <property type="protein sequence ID" value="SEN46832.1"/>
    <property type="molecule type" value="Genomic_DNA"/>
</dbReference>
<keyword evidence="3" id="KW-1185">Reference proteome</keyword>
<dbReference type="InterPro" id="IPR036465">
    <property type="entry name" value="vWFA_dom_sf"/>
</dbReference>
<dbReference type="RefSeq" id="WP_091845418.1">
    <property type="nucleotide sequence ID" value="NZ_FOCM01000004.1"/>
</dbReference>
<dbReference type="AlphaFoldDB" id="A0A1H8GS08"/>
<evidence type="ECO:0008006" key="4">
    <source>
        <dbReference type="Google" id="ProtNLM"/>
    </source>
</evidence>
<gene>
    <name evidence="2" type="ORF">SAMN04488011_104190</name>
</gene>
<dbReference type="InterPro" id="IPR010607">
    <property type="entry name" value="DUF1194"/>
</dbReference>
<evidence type="ECO:0000256" key="1">
    <source>
        <dbReference type="SAM" id="SignalP"/>
    </source>
</evidence>
<protein>
    <recommendedName>
        <fullName evidence="4">VWFA domain-containing protein</fullName>
    </recommendedName>
</protein>
<evidence type="ECO:0000313" key="3">
    <source>
        <dbReference type="Proteomes" id="UP000199372"/>
    </source>
</evidence>